<evidence type="ECO:0000313" key="2">
    <source>
        <dbReference type="EMBL" id="QEC65374.1"/>
    </source>
</evidence>
<name>A0A5B8V1W8_9SPHI</name>
<dbReference type="RefSeq" id="WP_147034201.1">
    <property type="nucleotide sequence ID" value="NZ_CP042436.1"/>
</dbReference>
<sequence length="405" mass="46146">MKSFVVKFRLIFVPYLIVSTGTIVIYSFLRWLLFIKSNAIVVDEDILNFWAPCFLVWIPIYIWLGPRIKILDLTARGVRSDPFAGFMLLGSMAVLAPTVLAQTYLETATGKLTKLDRISQIDSVAQTKFYSVKTFYADKKLARFKPYIAITNKSSNFDMSLYLVVPVYNSNHVIKKYSYRIGKKGDTATMNNALLVINGHPSLNDTLSWINPRSIKHIRMIYGETAKRLFGERAAKGAVLVETVPYTGPDTLQTIINDNGSYKPYSWFAIRYFKTVKNNLSSEGKDKAYQQFVKESQADFNDKPLDKFTYLDRVPYGNDIKKYIAAINAEIYSPVSTPKNILVPIYESFDKRNGSNLPWIFGSFGIGSAVLLLLLLWKPLRPDLEYMTDSLDKTQQIIDEITAKR</sequence>
<feature type="transmembrane region" description="Helical" evidence="1">
    <location>
        <begin position="12"/>
        <end position="34"/>
    </location>
</feature>
<keyword evidence="1" id="KW-0472">Membrane</keyword>
<dbReference type="AlphaFoldDB" id="A0A5B8V1W8"/>
<dbReference type="KEGG" id="mgin:FRZ54_23300"/>
<dbReference type="Proteomes" id="UP000321479">
    <property type="component" value="Chromosome"/>
</dbReference>
<reference evidence="2 3" key="1">
    <citation type="journal article" date="2017" name="Curr. Microbiol.">
        <title>Mucilaginibacter ginsenosidivorans sp. nov., Isolated from Soil of Ginseng Field.</title>
        <authorList>
            <person name="Kim M.M."/>
            <person name="Siddiqi M.Z."/>
            <person name="Im W.T."/>
        </authorList>
    </citation>
    <scope>NUCLEOTIDE SEQUENCE [LARGE SCALE GENOMIC DNA]</scope>
    <source>
        <strain evidence="2 3">Gsoil 3017</strain>
    </source>
</reference>
<evidence type="ECO:0000313" key="3">
    <source>
        <dbReference type="Proteomes" id="UP000321479"/>
    </source>
</evidence>
<accession>A0A5B8V1W8</accession>
<feature type="transmembrane region" description="Helical" evidence="1">
    <location>
        <begin position="46"/>
        <end position="64"/>
    </location>
</feature>
<dbReference type="OrthoDB" id="9778341at2"/>
<proteinExistence type="predicted"/>
<keyword evidence="3" id="KW-1185">Reference proteome</keyword>
<feature type="transmembrane region" description="Helical" evidence="1">
    <location>
        <begin position="85"/>
        <end position="105"/>
    </location>
</feature>
<dbReference type="EMBL" id="CP042436">
    <property type="protein sequence ID" value="QEC65374.1"/>
    <property type="molecule type" value="Genomic_DNA"/>
</dbReference>
<organism evidence="2 3">
    <name type="scientific">Mucilaginibacter ginsenosidivorans</name>
    <dbReference type="NCBI Taxonomy" id="398053"/>
    <lineage>
        <taxon>Bacteria</taxon>
        <taxon>Pseudomonadati</taxon>
        <taxon>Bacteroidota</taxon>
        <taxon>Sphingobacteriia</taxon>
        <taxon>Sphingobacteriales</taxon>
        <taxon>Sphingobacteriaceae</taxon>
        <taxon>Mucilaginibacter</taxon>
    </lineage>
</organism>
<keyword evidence="1" id="KW-0812">Transmembrane</keyword>
<gene>
    <name evidence="2" type="ORF">FRZ54_23300</name>
</gene>
<protein>
    <submittedName>
        <fullName evidence="2">Uncharacterized protein</fullName>
    </submittedName>
</protein>
<feature type="transmembrane region" description="Helical" evidence="1">
    <location>
        <begin position="357"/>
        <end position="377"/>
    </location>
</feature>
<evidence type="ECO:0000256" key="1">
    <source>
        <dbReference type="SAM" id="Phobius"/>
    </source>
</evidence>
<keyword evidence="1" id="KW-1133">Transmembrane helix</keyword>